<dbReference type="RefSeq" id="WP_163968149.1">
    <property type="nucleotide sequence ID" value="NZ_JAAIVB010000078.1"/>
</dbReference>
<evidence type="ECO:0000256" key="2">
    <source>
        <dbReference type="ARBA" id="ARBA00023002"/>
    </source>
</evidence>
<dbReference type="CDD" id="cd08291">
    <property type="entry name" value="ETR_like_1"/>
    <property type="match status" value="1"/>
</dbReference>
<dbReference type="PANTHER" id="PTHR48106:SF18">
    <property type="entry name" value="QUINONE OXIDOREDUCTASE PIG3"/>
    <property type="match status" value="1"/>
</dbReference>
<dbReference type="AlphaFoldDB" id="A0A6B3STN7"/>
<keyword evidence="5" id="KW-1185">Reference proteome</keyword>
<protein>
    <submittedName>
        <fullName evidence="4">Zinc-binding dehydrogenase</fullName>
    </submittedName>
</protein>
<dbReference type="GO" id="GO:0016651">
    <property type="term" value="F:oxidoreductase activity, acting on NAD(P)H"/>
    <property type="evidence" value="ECO:0007669"/>
    <property type="project" value="TreeGrafter"/>
</dbReference>
<evidence type="ECO:0000313" key="5">
    <source>
        <dbReference type="Proteomes" id="UP000482155"/>
    </source>
</evidence>
<dbReference type="Gene3D" id="3.40.50.720">
    <property type="entry name" value="NAD(P)-binding Rossmann-like Domain"/>
    <property type="match status" value="1"/>
</dbReference>
<dbReference type="InterPro" id="IPR011032">
    <property type="entry name" value="GroES-like_sf"/>
</dbReference>
<proteinExistence type="predicted"/>
<evidence type="ECO:0000256" key="1">
    <source>
        <dbReference type="ARBA" id="ARBA00022857"/>
    </source>
</evidence>
<evidence type="ECO:0000259" key="3">
    <source>
        <dbReference type="SMART" id="SM00829"/>
    </source>
</evidence>
<dbReference type="Gene3D" id="3.90.180.10">
    <property type="entry name" value="Medium-chain alcohol dehydrogenases, catalytic domain"/>
    <property type="match status" value="1"/>
</dbReference>
<keyword evidence="1" id="KW-0521">NADP</keyword>
<accession>A0A6B3STN7</accession>
<dbReference type="SMART" id="SM00829">
    <property type="entry name" value="PKS_ER"/>
    <property type="match status" value="1"/>
</dbReference>
<dbReference type="SUPFAM" id="SSF50129">
    <property type="entry name" value="GroES-like"/>
    <property type="match status" value="1"/>
</dbReference>
<dbReference type="Proteomes" id="UP000482155">
    <property type="component" value="Unassembled WGS sequence"/>
</dbReference>
<evidence type="ECO:0000313" key="4">
    <source>
        <dbReference type="EMBL" id="NEX63971.1"/>
    </source>
</evidence>
<dbReference type="InterPro" id="IPR013154">
    <property type="entry name" value="ADH-like_N"/>
</dbReference>
<keyword evidence="2" id="KW-0560">Oxidoreductase</keyword>
<dbReference type="SUPFAM" id="SSF51735">
    <property type="entry name" value="NAD(P)-binding Rossmann-fold domains"/>
    <property type="match status" value="1"/>
</dbReference>
<dbReference type="Pfam" id="PF00107">
    <property type="entry name" value="ADH_zinc_N"/>
    <property type="match status" value="1"/>
</dbReference>
<dbReference type="InterPro" id="IPR013149">
    <property type="entry name" value="ADH-like_C"/>
</dbReference>
<dbReference type="Pfam" id="PF08240">
    <property type="entry name" value="ADH_N"/>
    <property type="match status" value="1"/>
</dbReference>
<gene>
    <name evidence="4" type="ORF">G3574_23055</name>
</gene>
<dbReference type="GO" id="GO:0070402">
    <property type="term" value="F:NADPH binding"/>
    <property type="evidence" value="ECO:0007669"/>
    <property type="project" value="TreeGrafter"/>
</dbReference>
<feature type="domain" description="Enoyl reductase (ER)" evidence="3">
    <location>
        <begin position="13"/>
        <end position="308"/>
    </location>
</feature>
<dbReference type="InterPro" id="IPR020843">
    <property type="entry name" value="ER"/>
</dbReference>
<organism evidence="4 5">
    <name type="scientific">Noviherbaspirillum galbum</name>
    <dbReference type="NCBI Taxonomy" id="2709383"/>
    <lineage>
        <taxon>Bacteria</taxon>
        <taxon>Pseudomonadati</taxon>
        <taxon>Pseudomonadota</taxon>
        <taxon>Betaproteobacteria</taxon>
        <taxon>Burkholderiales</taxon>
        <taxon>Oxalobacteraceae</taxon>
        <taxon>Noviherbaspirillum</taxon>
    </lineage>
</organism>
<dbReference type="InterPro" id="IPR036291">
    <property type="entry name" value="NAD(P)-bd_dom_sf"/>
</dbReference>
<sequence>MSMQLRSVVKDNGELELSLASVPVPVPADNEVLVRVEATPINPSDIGLLFGAADMSTATHADTPGGPVITARVPEKAMKGMMARVNMPMPVGNEGAGTVVGAGRSEAAQRLLGKTVAVLGGAMYAHYRCVPVEQCLELPAGASPAEGASSFVNPLTALGMVETMRREGHKALVHTAAASNLGQMLNRICLAEGIGLVNVVRSEEQVRLLKEIGATHVCNSASENFMQELTDAIAATGATIGFDAIGGGRLAGQILSAMEAAIGRSAKEYSRYGSTTLKQVYIYGGLDMRPTEIIRDFGMTWSMGGWLLFPFLQKVGPERVAQLKQRVANELKTTFASHYTNVISLQEALRPDVIAAYLKRSTGEKFLINPWKDAPPVN</sequence>
<reference evidence="4 5" key="1">
    <citation type="submission" date="2020-02" db="EMBL/GenBank/DDBJ databases">
        <authorList>
            <person name="Kim M.K."/>
        </authorList>
    </citation>
    <scope>NUCLEOTIDE SEQUENCE [LARGE SCALE GENOMIC DNA]</scope>
    <source>
        <strain evidence="4 5">17J57-3</strain>
    </source>
</reference>
<name>A0A6B3STN7_9BURK</name>
<dbReference type="PANTHER" id="PTHR48106">
    <property type="entry name" value="QUINONE OXIDOREDUCTASE PIG3-RELATED"/>
    <property type="match status" value="1"/>
</dbReference>
<dbReference type="EMBL" id="JAAIVB010000078">
    <property type="protein sequence ID" value="NEX63971.1"/>
    <property type="molecule type" value="Genomic_DNA"/>
</dbReference>
<comment type="caution">
    <text evidence="4">The sequence shown here is derived from an EMBL/GenBank/DDBJ whole genome shotgun (WGS) entry which is preliminary data.</text>
</comment>